<dbReference type="Pfam" id="PF00440">
    <property type="entry name" value="TetR_N"/>
    <property type="match status" value="1"/>
</dbReference>
<organism evidence="4 5">
    <name type="scientific">Glaciihabitans arcticus</name>
    <dbReference type="NCBI Taxonomy" id="2668039"/>
    <lineage>
        <taxon>Bacteria</taxon>
        <taxon>Bacillati</taxon>
        <taxon>Actinomycetota</taxon>
        <taxon>Actinomycetes</taxon>
        <taxon>Micrococcales</taxon>
        <taxon>Microbacteriaceae</taxon>
        <taxon>Glaciihabitans</taxon>
    </lineage>
</organism>
<dbReference type="InterPro" id="IPR050624">
    <property type="entry name" value="HTH-type_Tx_Regulator"/>
</dbReference>
<evidence type="ECO:0000256" key="1">
    <source>
        <dbReference type="ARBA" id="ARBA00023125"/>
    </source>
</evidence>
<feature type="domain" description="HTH tetR-type" evidence="3">
    <location>
        <begin position="21"/>
        <end position="81"/>
    </location>
</feature>
<dbReference type="PROSITE" id="PS01081">
    <property type="entry name" value="HTH_TETR_1"/>
    <property type="match status" value="1"/>
</dbReference>
<keyword evidence="5" id="KW-1185">Reference proteome</keyword>
<dbReference type="GO" id="GO:0003677">
    <property type="term" value="F:DNA binding"/>
    <property type="evidence" value="ECO:0007669"/>
    <property type="project" value="UniProtKB-UniRule"/>
</dbReference>
<dbReference type="Gene3D" id="1.10.10.60">
    <property type="entry name" value="Homeodomain-like"/>
    <property type="match status" value="1"/>
</dbReference>
<accession>A0A4V2JEI6</accession>
<dbReference type="Proteomes" id="UP000294194">
    <property type="component" value="Unassembled WGS sequence"/>
</dbReference>
<dbReference type="RefSeq" id="WP_130982977.1">
    <property type="nucleotide sequence ID" value="NZ_SISG01000002.1"/>
</dbReference>
<dbReference type="Gene3D" id="1.10.357.10">
    <property type="entry name" value="Tetracycline Repressor, domain 2"/>
    <property type="match status" value="1"/>
</dbReference>
<name>A0A4V2JEI6_9MICO</name>
<dbReference type="InterPro" id="IPR023772">
    <property type="entry name" value="DNA-bd_HTH_TetR-type_CS"/>
</dbReference>
<dbReference type="InterPro" id="IPR009057">
    <property type="entry name" value="Homeodomain-like_sf"/>
</dbReference>
<keyword evidence="1 2" id="KW-0238">DNA-binding</keyword>
<dbReference type="PROSITE" id="PS50977">
    <property type="entry name" value="HTH_TETR_2"/>
    <property type="match status" value="1"/>
</dbReference>
<dbReference type="PANTHER" id="PTHR43479">
    <property type="entry name" value="ACREF/ENVCD OPERON REPRESSOR-RELATED"/>
    <property type="match status" value="1"/>
</dbReference>
<evidence type="ECO:0000313" key="5">
    <source>
        <dbReference type="Proteomes" id="UP000294194"/>
    </source>
</evidence>
<reference evidence="5" key="1">
    <citation type="submission" date="2019-02" db="EMBL/GenBank/DDBJ databases">
        <title>Glaciihabitans arcticus sp. nov., a psychrotolerant bacterium isolated from polar soil.</title>
        <authorList>
            <person name="Dahal R.H."/>
        </authorList>
    </citation>
    <scope>NUCLEOTIDE SEQUENCE [LARGE SCALE GENOMIC DNA]</scope>
    <source>
        <strain evidence="5">RP-3-7</strain>
    </source>
</reference>
<sequence>MLARGALEQSAAPGLRERKRLATRRAIQLAVLDLVAERGLDKVTVDEISRAADVSPRTFFNYFASKEEAIVGDVPTLPPSADVEEFVNAGPGADILSGIGQLLIHTAEVASMDQELTRRRRRLVKEHPQLFAMRMASMREFELEVAELVERRLVADGAEVASDPEALTERARLIVLVAVAAMRHAWTSWADAEASAAGTISLSDRLTESFAQLGTILRPVPTR</sequence>
<dbReference type="AlphaFoldDB" id="A0A4V2JEI6"/>
<evidence type="ECO:0000313" key="4">
    <source>
        <dbReference type="EMBL" id="TBN55406.1"/>
    </source>
</evidence>
<gene>
    <name evidence="4" type="ORF">EYE40_14445</name>
</gene>
<proteinExistence type="predicted"/>
<protein>
    <submittedName>
        <fullName evidence="4">TetR family transcriptional regulator</fullName>
    </submittedName>
</protein>
<dbReference type="SUPFAM" id="SSF46689">
    <property type="entry name" value="Homeodomain-like"/>
    <property type="match status" value="1"/>
</dbReference>
<comment type="caution">
    <text evidence="4">The sequence shown here is derived from an EMBL/GenBank/DDBJ whole genome shotgun (WGS) entry which is preliminary data.</text>
</comment>
<evidence type="ECO:0000259" key="3">
    <source>
        <dbReference type="PROSITE" id="PS50977"/>
    </source>
</evidence>
<dbReference type="InterPro" id="IPR001647">
    <property type="entry name" value="HTH_TetR"/>
</dbReference>
<dbReference type="PANTHER" id="PTHR43479:SF11">
    <property type="entry name" value="ACREF_ENVCD OPERON REPRESSOR-RELATED"/>
    <property type="match status" value="1"/>
</dbReference>
<dbReference type="EMBL" id="SISG01000002">
    <property type="protein sequence ID" value="TBN55406.1"/>
    <property type="molecule type" value="Genomic_DNA"/>
</dbReference>
<evidence type="ECO:0000256" key="2">
    <source>
        <dbReference type="PROSITE-ProRule" id="PRU00335"/>
    </source>
</evidence>
<feature type="DNA-binding region" description="H-T-H motif" evidence="2">
    <location>
        <begin position="44"/>
        <end position="63"/>
    </location>
</feature>